<dbReference type="SUPFAM" id="SSF51445">
    <property type="entry name" value="(Trans)glycosidases"/>
    <property type="match status" value="1"/>
</dbReference>
<dbReference type="EMBL" id="JANFNG010000004">
    <property type="protein sequence ID" value="MCQ4080640.1"/>
    <property type="molecule type" value="Genomic_DNA"/>
</dbReference>
<dbReference type="PROSITE" id="PS51910">
    <property type="entry name" value="GH18_2"/>
    <property type="match status" value="1"/>
</dbReference>
<dbReference type="Gene3D" id="3.20.20.80">
    <property type="entry name" value="Glycosidases"/>
    <property type="match status" value="1"/>
</dbReference>
<dbReference type="SUPFAM" id="SSF49785">
    <property type="entry name" value="Galactose-binding domain-like"/>
    <property type="match status" value="1"/>
</dbReference>
<feature type="domain" description="GH18" evidence="3">
    <location>
        <begin position="56"/>
        <end position="346"/>
    </location>
</feature>
<dbReference type="InterPro" id="IPR052750">
    <property type="entry name" value="GH18_Chitinase"/>
</dbReference>
<organism evidence="4 5">
    <name type="scientific">Streptomyces humicola</name>
    <dbReference type="NCBI Taxonomy" id="2953240"/>
    <lineage>
        <taxon>Bacteria</taxon>
        <taxon>Bacillati</taxon>
        <taxon>Actinomycetota</taxon>
        <taxon>Actinomycetes</taxon>
        <taxon>Kitasatosporales</taxon>
        <taxon>Streptomycetaceae</taxon>
        <taxon>Streptomyces</taxon>
    </lineage>
</organism>
<feature type="compositionally biased region" description="Polar residues" evidence="2">
    <location>
        <begin position="406"/>
        <end position="420"/>
    </location>
</feature>
<dbReference type="InterPro" id="IPR008979">
    <property type="entry name" value="Galactose-bd-like_sf"/>
</dbReference>
<dbReference type="InterPro" id="IPR017853">
    <property type="entry name" value="GH"/>
</dbReference>
<dbReference type="InterPro" id="IPR003305">
    <property type="entry name" value="CenC_carb-bd"/>
</dbReference>
<dbReference type="Pfam" id="PF00704">
    <property type="entry name" value="Glyco_hydro_18"/>
    <property type="match status" value="1"/>
</dbReference>
<dbReference type="GO" id="GO:0016787">
    <property type="term" value="F:hydrolase activity"/>
    <property type="evidence" value="ECO:0007669"/>
    <property type="project" value="UniProtKB-KW"/>
</dbReference>
<dbReference type="InterPro" id="IPR001223">
    <property type="entry name" value="Glyco_hydro18_cat"/>
</dbReference>
<dbReference type="PANTHER" id="PTHR42976:SF1">
    <property type="entry name" value="GH18 DOMAIN-CONTAINING PROTEIN-RELATED"/>
    <property type="match status" value="1"/>
</dbReference>
<evidence type="ECO:0000256" key="2">
    <source>
        <dbReference type="SAM" id="MobiDB-lite"/>
    </source>
</evidence>
<protein>
    <submittedName>
        <fullName evidence="4">Glycosyl hydrolase family 18 protein</fullName>
    </submittedName>
</protein>
<evidence type="ECO:0000256" key="1">
    <source>
        <dbReference type="ARBA" id="ARBA00022801"/>
    </source>
</evidence>
<dbReference type="Gene3D" id="2.60.120.260">
    <property type="entry name" value="Galactose-binding domain-like"/>
    <property type="match status" value="1"/>
</dbReference>
<feature type="region of interest" description="Disordered" evidence="2">
    <location>
        <begin position="406"/>
        <end position="428"/>
    </location>
</feature>
<dbReference type="Pfam" id="PF02018">
    <property type="entry name" value="CBM_4_9"/>
    <property type="match status" value="1"/>
</dbReference>
<dbReference type="RefSeq" id="WP_255919541.1">
    <property type="nucleotide sequence ID" value="NZ_JANFNG010000004.1"/>
</dbReference>
<gene>
    <name evidence="4" type="ORF">NGB36_08510</name>
</gene>
<reference evidence="4" key="1">
    <citation type="submission" date="2022-06" db="EMBL/GenBank/DDBJ databases">
        <title>Draft genome sequence of Streptomyces sp. RB6PN25 isolated from peat swamp forest in Thailand.</title>
        <authorList>
            <person name="Duangmal K."/>
            <person name="Klaysubun C."/>
        </authorList>
    </citation>
    <scope>NUCLEOTIDE SEQUENCE</scope>
    <source>
        <strain evidence="4">RB6PN25</strain>
    </source>
</reference>
<dbReference type="PANTHER" id="PTHR42976">
    <property type="entry name" value="BIFUNCTIONAL CHITINASE/LYSOZYME-RELATED"/>
    <property type="match status" value="1"/>
</dbReference>
<dbReference type="Proteomes" id="UP001057702">
    <property type="component" value="Unassembled WGS sequence"/>
</dbReference>
<sequence length="600" mass="60659">MRRPKSRQLKSRRPKSRRPGSVRAALVAFATAAASAGLVVFGGGAAQADGPTLPAHVAAPYFEAWTGDSPATLASESGNKYLTMAFLQTASAGSCTAYWNGSTSQPVSSSTFGSDIATIQASGGNVIPSFGGYTADTTGTDIADSCTDVNSIAQAYESLVTTYGVTRIDLDIEANSLTSNAGIDRRNKAVAQVESWAASTGHTVQFSYTMPTTTTGLSSDGLAVLQNAVSNGARVDVVNIMTFDYYIGTTQEMATDTETAAGGLYSQLQSLYPSKNSSQLWGMIGVTEMPGIDDYGSAETFTQADATTVENWAVSKGINTLSFWALQRDNGGCPGTGGSDSCSGISQPTWYFSNAFEPFTSGGGTSTNDFSVSVSPSSASVAPGGSATATVSTAVTSGSAQTVSLSASGAPSGVTVSLSPSSVTAGGSSTLTASASSSAAAGTYAITVNGSATSGSHSATYTLTVTGPGGGGGSGSLVNGTFETGNLNGWTCQPGDQVVTSPVHSGSHALEVAPTSSQTGECDQTVTLKPNTSYTLTGWVQGSYAYLGVSGAAIASTWTSSSGWAQLSVPFTTGSSGTVTVYVHGWYAQGNIYADDLSLT</sequence>
<name>A0ABT1PSJ6_9ACTN</name>
<evidence type="ECO:0000259" key="3">
    <source>
        <dbReference type="PROSITE" id="PS51910"/>
    </source>
</evidence>
<comment type="caution">
    <text evidence="4">The sequence shown here is derived from an EMBL/GenBank/DDBJ whole genome shotgun (WGS) entry which is preliminary data.</text>
</comment>
<feature type="region of interest" description="Disordered" evidence="2">
    <location>
        <begin position="1"/>
        <end position="20"/>
    </location>
</feature>
<keyword evidence="1 4" id="KW-0378">Hydrolase</keyword>
<accession>A0ABT1PSJ6</accession>
<keyword evidence="5" id="KW-1185">Reference proteome</keyword>
<proteinExistence type="predicted"/>
<dbReference type="CDD" id="cd06543">
    <property type="entry name" value="GH18_PF-ChiA-like"/>
    <property type="match status" value="1"/>
</dbReference>
<evidence type="ECO:0000313" key="4">
    <source>
        <dbReference type="EMBL" id="MCQ4080640.1"/>
    </source>
</evidence>
<evidence type="ECO:0000313" key="5">
    <source>
        <dbReference type="Proteomes" id="UP001057702"/>
    </source>
</evidence>